<feature type="binding site" evidence="9">
    <location>
        <position position="157"/>
    </location>
    <ligand>
        <name>4-amino-2-methyl-5-(diphosphooxymethyl)pyrimidine</name>
        <dbReference type="ChEBI" id="CHEBI:57841"/>
    </ligand>
</feature>
<dbReference type="GO" id="GO:0000287">
    <property type="term" value="F:magnesium ion binding"/>
    <property type="evidence" value="ECO:0007669"/>
    <property type="project" value="UniProtKB-UniRule"/>
</dbReference>
<dbReference type="NCBIfam" id="TIGR00693">
    <property type="entry name" value="thiE"/>
    <property type="match status" value="1"/>
</dbReference>
<dbReference type="InterPro" id="IPR013785">
    <property type="entry name" value="Aldolase_TIM"/>
</dbReference>
<dbReference type="InterPro" id="IPR036206">
    <property type="entry name" value="ThiamineP_synth_sf"/>
</dbReference>
<comment type="caution">
    <text evidence="14">The sequence shown here is derived from an EMBL/GenBank/DDBJ whole genome shotgun (WGS) entry which is preliminary data.</text>
</comment>
<evidence type="ECO:0000256" key="12">
    <source>
        <dbReference type="SAM" id="MobiDB-lite"/>
    </source>
</evidence>
<feature type="binding site" evidence="9">
    <location>
        <begin position="154"/>
        <end position="156"/>
    </location>
    <ligand>
        <name>2-[(2R,5Z)-2-carboxy-4-methylthiazol-5(2H)-ylidene]ethyl phosphate</name>
        <dbReference type="ChEBI" id="CHEBI:62899"/>
    </ligand>
</feature>
<evidence type="ECO:0000256" key="2">
    <source>
        <dbReference type="ARBA" id="ARBA00022679"/>
    </source>
</evidence>
<evidence type="ECO:0000256" key="11">
    <source>
        <dbReference type="RuleBase" id="RU004253"/>
    </source>
</evidence>
<feature type="binding site" evidence="9">
    <location>
        <position position="185"/>
    </location>
    <ligand>
        <name>2-[(2R,5Z)-2-carboxy-4-methylthiazol-5(2H)-ylidene]ethyl phosphate</name>
        <dbReference type="ChEBI" id="CHEBI:62899"/>
    </ligand>
</feature>
<gene>
    <name evidence="9 14" type="primary">thiE</name>
    <name evidence="14" type="ORF">CLG94_10715</name>
</gene>
<evidence type="ECO:0000256" key="7">
    <source>
        <dbReference type="ARBA" id="ARBA00047851"/>
    </source>
</evidence>
<reference evidence="14 15" key="1">
    <citation type="submission" date="2017-09" db="EMBL/GenBank/DDBJ databases">
        <title>Bloom of a denitrifying methanotroph, Candidatus Methylomirabilis limnetica, in a deep stratified lake.</title>
        <authorList>
            <person name="Graf J.S."/>
            <person name="Marchant H.K."/>
            <person name="Tienken D."/>
            <person name="Hach P.F."/>
            <person name="Brand A."/>
            <person name="Schubert C.J."/>
            <person name="Kuypers M.M."/>
            <person name="Milucka J."/>
        </authorList>
    </citation>
    <scope>NUCLEOTIDE SEQUENCE [LARGE SCALE GENOMIC DNA]</scope>
    <source>
        <strain evidence="14 15">Zug</strain>
    </source>
</reference>
<comment type="catalytic activity">
    <reaction evidence="7 9 10">
        <text>2-(2-carboxy-4-methylthiazol-5-yl)ethyl phosphate + 4-amino-2-methyl-5-(diphosphooxymethyl)pyrimidine + 2 H(+) = thiamine phosphate + CO2 + diphosphate</text>
        <dbReference type="Rhea" id="RHEA:47848"/>
        <dbReference type="ChEBI" id="CHEBI:15378"/>
        <dbReference type="ChEBI" id="CHEBI:16526"/>
        <dbReference type="ChEBI" id="CHEBI:33019"/>
        <dbReference type="ChEBI" id="CHEBI:37575"/>
        <dbReference type="ChEBI" id="CHEBI:57841"/>
        <dbReference type="ChEBI" id="CHEBI:62890"/>
        <dbReference type="EC" id="2.5.1.3"/>
    </reaction>
</comment>
<dbReference type="InterPro" id="IPR034291">
    <property type="entry name" value="TMP_synthase"/>
</dbReference>
<dbReference type="GO" id="GO:0009229">
    <property type="term" value="P:thiamine diphosphate biosynthetic process"/>
    <property type="evidence" value="ECO:0007669"/>
    <property type="project" value="UniProtKB-UniRule"/>
</dbReference>
<evidence type="ECO:0000259" key="13">
    <source>
        <dbReference type="Pfam" id="PF02581"/>
    </source>
</evidence>
<keyword evidence="2 9" id="KW-0808">Transferase</keyword>
<name>A0A2T4TVL9_9BACT</name>
<dbReference type="OrthoDB" id="9810880at2"/>
<dbReference type="EMBL" id="NVQC01000028">
    <property type="protein sequence ID" value="PTL35170.1"/>
    <property type="molecule type" value="Genomic_DNA"/>
</dbReference>
<comment type="pathway">
    <text evidence="1 9 11">Cofactor biosynthesis; thiamine diphosphate biosynthesis; thiamine phosphate from 4-amino-2-methyl-5-diphosphomethylpyrimidine and 4-methyl-5-(2-phosphoethyl)-thiazole: step 1/1.</text>
</comment>
<dbReference type="GO" id="GO:0009228">
    <property type="term" value="P:thiamine biosynthetic process"/>
    <property type="evidence" value="ECO:0007669"/>
    <property type="project" value="UniProtKB-KW"/>
</dbReference>
<dbReference type="UniPathway" id="UPA00060">
    <property type="reaction ID" value="UER00141"/>
</dbReference>
<dbReference type="Pfam" id="PF02581">
    <property type="entry name" value="TMP-TENI"/>
    <property type="match status" value="1"/>
</dbReference>
<feature type="binding site" evidence="9">
    <location>
        <position position="89"/>
    </location>
    <ligand>
        <name>4-amino-2-methyl-5-(diphosphooxymethyl)pyrimidine</name>
        <dbReference type="ChEBI" id="CHEBI:57841"/>
    </ligand>
</feature>
<keyword evidence="15" id="KW-1185">Reference proteome</keyword>
<keyword evidence="5 9" id="KW-0784">Thiamine biosynthesis</keyword>
<dbReference type="GO" id="GO:0004789">
    <property type="term" value="F:thiamine-phosphate diphosphorylase activity"/>
    <property type="evidence" value="ECO:0007669"/>
    <property type="project" value="UniProtKB-UniRule"/>
</dbReference>
<dbReference type="Gene3D" id="3.20.20.70">
    <property type="entry name" value="Aldolase class I"/>
    <property type="match status" value="1"/>
</dbReference>
<evidence type="ECO:0000256" key="5">
    <source>
        <dbReference type="ARBA" id="ARBA00022977"/>
    </source>
</evidence>
<dbReference type="FunFam" id="3.20.20.70:FF:000096">
    <property type="entry name" value="Thiamine-phosphate synthase"/>
    <property type="match status" value="1"/>
</dbReference>
<dbReference type="EC" id="2.5.1.3" evidence="9"/>
<keyword evidence="4 9" id="KW-0460">Magnesium</keyword>
<sequence>MRPVEPGTFLSTRNPKPETRNPSSWGLYVVTDRSLTKGRPIEVVVEAALAGGAKAIQLREKDLSTRDLYELVERLLPLVRGRGACLLINDRVDLTLALPIDGIHLSRTSLPPAETRALLGPTRLIGVSCHSLEEAIEAERGGADFVMLGPLFPTPSKAAYGPPIGMARLEEVRRRVRLPILGIGGITASNTASVMAAGADGAAVISAIMTADDPADAVASLLHIIRSAPTGAAGR</sequence>
<dbReference type="PANTHER" id="PTHR20857:SF15">
    <property type="entry name" value="THIAMINE-PHOSPHATE SYNTHASE"/>
    <property type="match status" value="1"/>
</dbReference>
<evidence type="ECO:0000256" key="3">
    <source>
        <dbReference type="ARBA" id="ARBA00022723"/>
    </source>
</evidence>
<evidence type="ECO:0000256" key="6">
    <source>
        <dbReference type="ARBA" id="ARBA00047334"/>
    </source>
</evidence>
<dbReference type="PANTHER" id="PTHR20857">
    <property type="entry name" value="THIAMINE-PHOSPHATE PYROPHOSPHORYLASE"/>
    <property type="match status" value="1"/>
</dbReference>
<comment type="caution">
    <text evidence="9">Lacks conserved residue(s) required for the propagation of feature annotation.</text>
</comment>
<dbReference type="InterPro" id="IPR022998">
    <property type="entry name" value="ThiamineP_synth_TenI"/>
</dbReference>
<comment type="catalytic activity">
    <reaction evidence="6 9 10">
        <text>4-methyl-5-(2-phosphooxyethyl)-thiazole + 4-amino-2-methyl-5-(diphosphooxymethyl)pyrimidine + H(+) = thiamine phosphate + diphosphate</text>
        <dbReference type="Rhea" id="RHEA:22328"/>
        <dbReference type="ChEBI" id="CHEBI:15378"/>
        <dbReference type="ChEBI" id="CHEBI:33019"/>
        <dbReference type="ChEBI" id="CHEBI:37575"/>
        <dbReference type="ChEBI" id="CHEBI:57841"/>
        <dbReference type="ChEBI" id="CHEBI:58296"/>
        <dbReference type="EC" id="2.5.1.3"/>
    </reaction>
</comment>
<comment type="similarity">
    <text evidence="9 10">Belongs to the thiamine-phosphate synthase family.</text>
</comment>
<comment type="function">
    <text evidence="9">Condenses 4-methyl-5-(beta-hydroxyethyl)thiazole monophosphate (THZ-P) and 2-methyl-4-amino-5-hydroxymethyl pyrimidine pyrophosphate (HMP-PP) to form thiamine monophosphate (TMP).</text>
</comment>
<protein>
    <recommendedName>
        <fullName evidence="9">Thiamine-phosphate synthase</fullName>
        <shortName evidence="9">TP synthase</shortName>
        <shortName evidence="9">TPS</shortName>
        <ecNumber evidence="9">2.5.1.3</ecNumber>
    </recommendedName>
    <alternativeName>
        <fullName evidence="9">Thiamine-phosphate pyrophosphorylase</fullName>
        <shortName evidence="9">TMP pyrophosphorylase</shortName>
        <shortName evidence="9">TMP-PPase</shortName>
    </alternativeName>
</protein>
<feature type="binding site" evidence="9">
    <location>
        <begin position="205"/>
        <end position="206"/>
    </location>
    <ligand>
        <name>2-[(2R,5Z)-2-carboxy-4-methylthiazol-5(2H)-ylidene]ethyl phosphate</name>
        <dbReference type="ChEBI" id="CHEBI:62899"/>
    </ligand>
</feature>
<organism evidence="14 15">
    <name type="scientific">Candidatus Methylomirabilis limnetica</name>
    <dbReference type="NCBI Taxonomy" id="2033718"/>
    <lineage>
        <taxon>Bacteria</taxon>
        <taxon>Candidatus Methylomirabilota</taxon>
        <taxon>Candidatus Methylomirabilia</taxon>
        <taxon>Candidatus Methylomirabilales</taxon>
        <taxon>Candidatus Methylomirabilaceae</taxon>
        <taxon>Candidatus Methylomirabilis</taxon>
    </lineage>
</organism>
<evidence type="ECO:0000256" key="9">
    <source>
        <dbReference type="HAMAP-Rule" id="MF_00097"/>
    </source>
</evidence>
<dbReference type="GO" id="GO:0005737">
    <property type="term" value="C:cytoplasm"/>
    <property type="evidence" value="ECO:0007669"/>
    <property type="project" value="TreeGrafter"/>
</dbReference>
<feature type="binding site" evidence="9">
    <location>
        <begin position="57"/>
        <end position="61"/>
    </location>
    <ligand>
        <name>4-amino-2-methyl-5-(diphosphooxymethyl)pyrimidine</name>
        <dbReference type="ChEBI" id="CHEBI:57841"/>
    </ligand>
</feature>
<reference evidence="15" key="2">
    <citation type="journal article" date="2018" name="Environ. Microbiol.">
        <title>Bloom of a denitrifying methanotroph, 'Candidatus Methylomirabilis limnetica', in a deep stratified lake.</title>
        <authorList>
            <person name="Graf J.S."/>
            <person name="Mayr M.J."/>
            <person name="Marchant H.K."/>
            <person name="Tienken D."/>
            <person name="Hach P.F."/>
            <person name="Brand A."/>
            <person name="Schubert C.J."/>
            <person name="Kuypers M.M."/>
            <person name="Milucka J."/>
        </authorList>
    </citation>
    <scope>NUCLEOTIDE SEQUENCE [LARGE SCALE GENOMIC DNA]</scope>
    <source>
        <strain evidence="15">Zug</strain>
    </source>
</reference>
<accession>A0A2T4TVL9</accession>
<dbReference type="AlphaFoldDB" id="A0A2T4TVL9"/>
<evidence type="ECO:0000256" key="10">
    <source>
        <dbReference type="RuleBase" id="RU003826"/>
    </source>
</evidence>
<feature type="binding site" evidence="9">
    <location>
        <position position="90"/>
    </location>
    <ligand>
        <name>Mg(2+)</name>
        <dbReference type="ChEBI" id="CHEBI:18420"/>
    </ligand>
</feature>
<comment type="cofactor">
    <cofactor evidence="9">
        <name>Mg(2+)</name>
        <dbReference type="ChEBI" id="CHEBI:18420"/>
    </cofactor>
    <text evidence="9">Binds 1 Mg(2+) ion per subunit.</text>
</comment>
<evidence type="ECO:0000256" key="4">
    <source>
        <dbReference type="ARBA" id="ARBA00022842"/>
    </source>
</evidence>
<keyword evidence="3 9" id="KW-0479">Metal-binding</keyword>
<evidence type="ECO:0000313" key="14">
    <source>
        <dbReference type="EMBL" id="PTL35170.1"/>
    </source>
</evidence>
<dbReference type="HAMAP" id="MF_00097">
    <property type="entry name" value="TMP_synthase"/>
    <property type="match status" value="1"/>
</dbReference>
<feature type="region of interest" description="Disordered" evidence="12">
    <location>
        <begin position="1"/>
        <end position="22"/>
    </location>
</feature>
<dbReference type="CDD" id="cd00564">
    <property type="entry name" value="TMP_TenI"/>
    <property type="match status" value="1"/>
</dbReference>
<dbReference type="RefSeq" id="WP_107563420.1">
    <property type="nucleotide sequence ID" value="NZ_NVQC01000028.1"/>
</dbReference>
<evidence type="ECO:0000256" key="8">
    <source>
        <dbReference type="ARBA" id="ARBA00047883"/>
    </source>
</evidence>
<dbReference type="SUPFAM" id="SSF51391">
    <property type="entry name" value="Thiamin phosphate synthase"/>
    <property type="match status" value="1"/>
</dbReference>
<feature type="compositionally biased region" description="Polar residues" evidence="12">
    <location>
        <begin position="9"/>
        <end position="22"/>
    </location>
</feature>
<feature type="binding site" evidence="9">
    <location>
        <position position="128"/>
    </location>
    <ligand>
        <name>4-amino-2-methyl-5-(diphosphooxymethyl)pyrimidine</name>
        <dbReference type="ChEBI" id="CHEBI:57841"/>
    </ligand>
</feature>
<evidence type="ECO:0000313" key="15">
    <source>
        <dbReference type="Proteomes" id="UP000241436"/>
    </source>
</evidence>
<dbReference type="Proteomes" id="UP000241436">
    <property type="component" value="Unassembled WGS sequence"/>
</dbReference>
<comment type="catalytic activity">
    <reaction evidence="8 9 10">
        <text>2-[(2R,5Z)-2-carboxy-4-methylthiazol-5(2H)-ylidene]ethyl phosphate + 4-amino-2-methyl-5-(diphosphooxymethyl)pyrimidine + 2 H(+) = thiamine phosphate + CO2 + diphosphate</text>
        <dbReference type="Rhea" id="RHEA:47844"/>
        <dbReference type="ChEBI" id="CHEBI:15378"/>
        <dbReference type="ChEBI" id="CHEBI:16526"/>
        <dbReference type="ChEBI" id="CHEBI:33019"/>
        <dbReference type="ChEBI" id="CHEBI:37575"/>
        <dbReference type="ChEBI" id="CHEBI:57841"/>
        <dbReference type="ChEBI" id="CHEBI:62899"/>
        <dbReference type="EC" id="2.5.1.3"/>
    </reaction>
</comment>
<feature type="domain" description="Thiamine phosphate synthase/TenI" evidence="13">
    <location>
        <begin position="27"/>
        <end position="208"/>
    </location>
</feature>
<proteinExistence type="inferred from homology"/>
<evidence type="ECO:0000256" key="1">
    <source>
        <dbReference type="ARBA" id="ARBA00005165"/>
    </source>
</evidence>